<dbReference type="Pfam" id="PF03061">
    <property type="entry name" value="4HBT"/>
    <property type="match status" value="1"/>
</dbReference>
<feature type="domain" description="Thioesterase" evidence="3">
    <location>
        <begin position="31"/>
        <end position="109"/>
    </location>
</feature>
<sequence>MAENNLKARRRSDYAFFLPYRTRWSDNDQYSHINNSIYYHLFDSIVNTYLIEHCGLQPNKSPLIGLVVSSFCQFFVPLSFPQVLDLGLRVNKLGTSSVTYEVGVFEEGKDAPAAVGGYTHVFVESQSRKSMAMGAETKAGLQKIFAGTTRVDAKM</sequence>
<comment type="caution">
    <text evidence="4">The sequence shown here is derived from an EMBL/GenBank/DDBJ whole genome shotgun (WGS) entry which is preliminary data.</text>
</comment>
<gene>
    <name evidence="4" type="ORF">D9615_001799</name>
</gene>
<dbReference type="InterPro" id="IPR029069">
    <property type="entry name" value="HotDog_dom_sf"/>
</dbReference>
<dbReference type="CDD" id="cd00586">
    <property type="entry name" value="4HBT"/>
    <property type="match status" value="1"/>
</dbReference>
<name>A0A8H5HPW1_9AGAR</name>
<dbReference type="FunFam" id="3.10.129.10:FF:000104">
    <property type="entry name" value="Thioesterase family protein (AFU_orthologue AFUA_2G16350)"/>
    <property type="match status" value="1"/>
</dbReference>
<dbReference type="AlphaFoldDB" id="A0A8H5HPW1"/>
<comment type="similarity">
    <text evidence="1">Belongs to the 4-hydroxybenzoyl-CoA thioesterase family.</text>
</comment>
<keyword evidence="5" id="KW-1185">Reference proteome</keyword>
<evidence type="ECO:0000256" key="2">
    <source>
        <dbReference type="ARBA" id="ARBA00022801"/>
    </source>
</evidence>
<dbReference type="InterPro" id="IPR050563">
    <property type="entry name" value="4-hydroxybenzoyl-CoA_TE"/>
</dbReference>
<dbReference type="InterPro" id="IPR006683">
    <property type="entry name" value="Thioestr_dom"/>
</dbReference>
<evidence type="ECO:0000313" key="5">
    <source>
        <dbReference type="Proteomes" id="UP000565441"/>
    </source>
</evidence>
<dbReference type="Proteomes" id="UP000565441">
    <property type="component" value="Unassembled WGS sequence"/>
</dbReference>
<dbReference type="PANTHER" id="PTHR31793:SF27">
    <property type="entry name" value="NOVEL THIOESTERASE SUPERFAMILY DOMAIN AND SAPOSIN A-TYPE DOMAIN CONTAINING PROTEIN (0610012H03RIK)"/>
    <property type="match status" value="1"/>
</dbReference>
<evidence type="ECO:0000313" key="4">
    <source>
        <dbReference type="EMBL" id="KAF5387056.1"/>
    </source>
</evidence>
<keyword evidence="2" id="KW-0378">Hydrolase</keyword>
<proteinExistence type="inferred from homology"/>
<dbReference type="GO" id="GO:0047617">
    <property type="term" value="F:fatty acyl-CoA hydrolase activity"/>
    <property type="evidence" value="ECO:0007669"/>
    <property type="project" value="TreeGrafter"/>
</dbReference>
<dbReference type="Gene3D" id="3.10.129.10">
    <property type="entry name" value="Hotdog Thioesterase"/>
    <property type="match status" value="1"/>
</dbReference>
<dbReference type="SUPFAM" id="SSF54637">
    <property type="entry name" value="Thioesterase/thiol ester dehydrase-isomerase"/>
    <property type="match status" value="1"/>
</dbReference>
<evidence type="ECO:0000256" key="1">
    <source>
        <dbReference type="ARBA" id="ARBA00005953"/>
    </source>
</evidence>
<reference evidence="4 5" key="1">
    <citation type="journal article" date="2020" name="ISME J.">
        <title>Uncovering the hidden diversity of litter-decomposition mechanisms in mushroom-forming fungi.</title>
        <authorList>
            <person name="Floudas D."/>
            <person name="Bentzer J."/>
            <person name="Ahren D."/>
            <person name="Johansson T."/>
            <person name="Persson P."/>
            <person name="Tunlid A."/>
        </authorList>
    </citation>
    <scope>NUCLEOTIDE SEQUENCE [LARGE SCALE GENOMIC DNA]</scope>
    <source>
        <strain evidence="4 5">CBS 661.87</strain>
    </source>
</reference>
<organism evidence="4 5">
    <name type="scientific">Tricholomella constricta</name>
    <dbReference type="NCBI Taxonomy" id="117010"/>
    <lineage>
        <taxon>Eukaryota</taxon>
        <taxon>Fungi</taxon>
        <taxon>Dikarya</taxon>
        <taxon>Basidiomycota</taxon>
        <taxon>Agaricomycotina</taxon>
        <taxon>Agaricomycetes</taxon>
        <taxon>Agaricomycetidae</taxon>
        <taxon>Agaricales</taxon>
        <taxon>Tricholomatineae</taxon>
        <taxon>Lyophyllaceae</taxon>
        <taxon>Tricholomella</taxon>
    </lineage>
</organism>
<evidence type="ECO:0000259" key="3">
    <source>
        <dbReference type="Pfam" id="PF03061"/>
    </source>
</evidence>
<dbReference type="EMBL" id="JAACJP010000002">
    <property type="protein sequence ID" value="KAF5387056.1"/>
    <property type="molecule type" value="Genomic_DNA"/>
</dbReference>
<dbReference type="OrthoDB" id="2420454at2759"/>
<dbReference type="PANTHER" id="PTHR31793">
    <property type="entry name" value="4-HYDROXYBENZOYL-COA THIOESTERASE FAMILY MEMBER"/>
    <property type="match status" value="1"/>
</dbReference>
<accession>A0A8H5HPW1</accession>
<protein>
    <recommendedName>
        <fullName evidence="3">Thioesterase domain-containing protein</fullName>
    </recommendedName>
</protein>